<proteinExistence type="predicted"/>
<dbReference type="PROSITE" id="PS01081">
    <property type="entry name" value="HTH_TETR_1"/>
    <property type="match status" value="1"/>
</dbReference>
<keyword evidence="3" id="KW-0804">Transcription</keyword>
<dbReference type="InterPro" id="IPR036271">
    <property type="entry name" value="Tet_transcr_reg_TetR-rel_C_sf"/>
</dbReference>
<evidence type="ECO:0000256" key="4">
    <source>
        <dbReference type="PROSITE-ProRule" id="PRU00335"/>
    </source>
</evidence>
<evidence type="ECO:0000256" key="3">
    <source>
        <dbReference type="ARBA" id="ARBA00023163"/>
    </source>
</evidence>
<dbReference type="InterPro" id="IPR009057">
    <property type="entry name" value="Homeodomain-like_sf"/>
</dbReference>
<dbReference type="InterPro" id="IPR047923">
    <property type="entry name" value="ArpA-like"/>
</dbReference>
<organism evidence="6 7">
    <name type="scientific">Prescottella soli</name>
    <dbReference type="NCBI Taxonomy" id="1543852"/>
    <lineage>
        <taxon>Bacteria</taxon>
        <taxon>Bacillati</taxon>
        <taxon>Actinomycetota</taxon>
        <taxon>Actinomycetes</taxon>
        <taxon>Mycobacteriales</taxon>
        <taxon>Nocardiaceae</taxon>
        <taxon>Prescottella</taxon>
    </lineage>
</organism>
<feature type="domain" description="HTH tetR-type" evidence="5">
    <location>
        <begin position="8"/>
        <end position="68"/>
    </location>
</feature>
<accession>A0ABW9FRZ1</accession>
<evidence type="ECO:0000256" key="1">
    <source>
        <dbReference type="ARBA" id="ARBA00023015"/>
    </source>
</evidence>
<reference evidence="6 7" key="1">
    <citation type="submission" date="2023-11" db="EMBL/GenBank/DDBJ databases">
        <authorList>
            <person name="Val-Calvo J."/>
            <person name="Scortti M."/>
            <person name="Vazquez-Boland J."/>
        </authorList>
    </citation>
    <scope>NUCLEOTIDE SEQUENCE [LARGE SCALE GENOMIC DNA]</scope>
    <source>
        <strain evidence="6 7">DSM 46662</strain>
    </source>
</reference>
<dbReference type="RefSeq" id="WP_348607816.1">
    <property type="nucleotide sequence ID" value="NZ_CP157276.1"/>
</dbReference>
<dbReference type="NCBIfam" id="NF041196">
    <property type="entry name" value="ScbR_bind_reg"/>
    <property type="match status" value="1"/>
</dbReference>
<dbReference type="PANTHER" id="PTHR30055">
    <property type="entry name" value="HTH-TYPE TRANSCRIPTIONAL REGULATOR RUTR"/>
    <property type="match status" value="1"/>
</dbReference>
<evidence type="ECO:0000313" key="7">
    <source>
        <dbReference type="Proteomes" id="UP001629744"/>
    </source>
</evidence>
<dbReference type="InterPro" id="IPR054126">
    <property type="entry name" value="CprB_TetR_C"/>
</dbReference>
<name>A0ABW9FRZ1_9NOCA</name>
<keyword evidence="7" id="KW-1185">Reference proteome</keyword>
<keyword evidence="1" id="KW-0805">Transcription regulation</keyword>
<evidence type="ECO:0000259" key="5">
    <source>
        <dbReference type="PROSITE" id="PS50977"/>
    </source>
</evidence>
<protein>
    <submittedName>
        <fullName evidence="6">ScbR family autoregulator-binding transcription factor</fullName>
    </submittedName>
</protein>
<dbReference type="InterPro" id="IPR050109">
    <property type="entry name" value="HTH-type_TetR-like_transc_reg"/>
</dbReference>
<dbReference type="InterPro" id="IPR001647">
    <property type="entry name" value="HTH_TetR"/>
</dbReference>
<dbReference type="PANTHER" id="PTHR30055:SF234">
    <property type="entry name" value="HTH-TYPE TRANSCRIPTIONAL REGULATOR BETI"/>
    <property type="match status" value="1"/>
</dbReference>
<dbReference type="EMBL" id="JBDLNU010000001">
    <property type="protein sequence ID" value="MFM1727406.1"/>
    <property type="molecule type" value="Genomic_DNA"/>
</dbReference>
<keyword evidence="2 4" id="KW-0238">DNA-binding</keyword>
<feature type="DNA-binding region" description="H-T-H motif" evidence="4">
    <location>
        <begin position="31"/>
        <end position="50"/>
    </location>
</feature>
<dbReference type="Pfam" id="PF00440">
    <property type="entry name" value="TetR_N"/>
    <property type="match status" value="1"/>
</dbReference>
<gene>
    <name evidence="6" type="ORF">ABEU19_000866</name>
</gene>
<dbReference type="SUPFAM" id="SSF46689">
    <property type="entry name" value="Homeodomain-like"/>
    <property type="match status" value="1"/>
</dbReference>
<dbReference type="Gene3D" id="1.10.357.10">
    <property type="entry name" value="Tetracycline Repressor, domain 2"/>
    <property type="match status" value="1"/>
</dbReference>
<dbReference type="Proteomes" id="UP001629744">
    <property type="component" value="Unassembled WGS sequence"/>
</dbReference>
<evidence type="ECO:0000313" key="6">
    <source>
        <dbReference type="EMBL" id="MFM1727406.1"/>
    </source>
</evidence>
<comment type="caution">
    <text evidence="6">The sequence shown here is derived from an EMBL/GenBank/DDBJ whole genome shotgun (WGS) entry which is preliminary data.</text>
</comment>
<sequence>MVRQERAEVTRDSVLRGGADVFARLGYAQSSLSEIVSESKVTKGALYFHFASKEELARAVVDAGCDRLAAAVGPWLERRTPALEALIGMSGVVADISSSDVVVRSMLRLVTEIGDYRGSGNPLFEDWLLVFDRLAKRASAEGDLRDEIDPDDVGRLLLELVGGVHVVAAGTGELDRMAVRLGHVWHVMLPVLVPEPKVEYFREFAARRLR</sequence>
<dbReference type="SUPFAM" id="SSF48498">
    <property type="entry name" value="Tetracyclin repressor-like, C-terminal domain"/>
    <property type="match status" value="1"/>
</dbReference>
<dbReference type="Pfam" id="PF21935">
    <property type="entry name" value="TetR_C_45"/>
    <property type="match status" value="1"/>
</dbReference>
<dbReference type="InterPro" id="IPR023772">
    <property type="entry name" value="DNA-bd_HTH_TetR-type_CS"/>
</dbReference>
<dbReference type="PRINTS" id="PR00455">
    <property type="entry name" value="HTHTETR"/>
</dbReference>
<evidence type="ECO:0000256" key="2">
    <source>
        <dbReference type="ARBA" id="ARBA00023125"/>
    </source>
</evidence>
<dbReference type="PROSITE" id="PS50977">
    <property type="entry name" value="HTH_TETR_2"/>
    <property type="match status" value="1"/>
</dbReference>